<feature type="region of interest" description="Disordered" evidence="1">
    <location>
        <begin position="1"/>
        <end position="24"/>
    </location>
</feature>
<dbReference type="AlphaFoldDB" id="A0A382V459"/>
<proteinExistence type="predicted"/>
<gene>
    <name evidence="2" type="ORF">METZ01_LOCUS394126</name>
</gene>
<reference evidence="2" key="1">
    <citation type="submission" date="2018-05" db="EMBL/GenBank/DDBJ databases">
        <authorList>
            <person name="Lanie J.A."/>
            <person name="Ng W.-L."/>
            <person name="Kazmierczak K.M."/>
            <person name="Andrzejewski T.M."/>
            <person name="Davidsen T.M."/>
            <person name="Wayne K.J."/>
            <person name="Tettelin H."/>
            <person name="Glass J.I."/>
            <person name="Rusch D."/>
            <person name="Podicherti R."/>
            <person name="Tsui H.-C.T."/>
            <person name="Winkler M.E."/>
        </authorList>
    </citation>
    <scope>NUCLEOTIDE SEQUENCE</scope>
</reference>
<accession>A0A382V459</accession>
<feature type="compositionally biased region" description="Polar residues" evidence="1">
    <location>
        <begin position="1"/>
        <end position="22"/>
    </location>
</feature>
<sequence>MYLSAGYNQQTMNGPPKTNLSDLYSDRKHAVVSNAVEEEMGS</sequence>
<feature type="non-terminal residue" evidence="2">
    <location>
        <position position="42"/>
    </location>
</feature>
<name>A0A382V459_9ZZZZ</name>
<evidence type="ECO:0000256" key="1">
    <source>
        <dbReference type="SAM" id="MobiDB-lite"/>
    </source>
</evidence>
<dbReference type="EMBL" id="UINC01149047">
    <property type="protein sequence ID" value="SVD41272.1"/>
    <property type="molecule type" value="Genomic_DNA"/>
</dbReference>
<evidence type="ECO:0000313" key="2">
    <source>
        <dbReference type="EMBL" id="SVD41272.1"/>
    </source>
</evidence>
<protein>
    <submittedName>
        <fullName evidence="2">Uncharacterized protein</fullName>
    </submittedName>
</protein>
<organism evidence="2">
    <name type="scientific">marine metagenome</name>
    <dbReference type="NCBI Taxonomy" id="408172"/>
    <lineage>
        <taxon>unclassified sequences</taxon>
        <taxon>metagenomes</taxon>
        <taxon>ecological metagenomes</taxon>
    </lineage>
</organism>